<evidence type="ECO:0000256" key="1">
    <source>
        <dbReference type="SAM" id="Coils"/>
    </source>
</evidence>
<feature type="coiled-coil region" evidence="1">
    <location>
        <begin position="229"/>
        <end position="291"/>
    </location>
</feature>
<evidence type="ECO:0000313" key="3">
    <source>
        <dbReference type="EMBL" id="KAJ3451331.1"/>
    </source>
</evidence>
<evidence type="ECO:0000313" key="4">
    <source>
        <dbReference type="Proteomes" id="UP001146793"/>
    </source>
</evidence>
<dbReference type="AlphaFoldDB" id="A0AAV8AEH9"/>
<protein>
    <recommendedName>
        <fullName evidence="5">PAS domain-containing protein</fullName>
    </recommendedName>
</protein>
<dbReference type="Proteomes" id="UP001146793">
    <property type="component" value="Unassembled WGS sequence"/>
</dbReference>
<feature type="compositionally biased region" description="Polar residues" evidence="2">
    <location>
        <begin position="150"/>
        <end position="163"/>
    </location>
</feature>
<sequence>MGNQPSPLSKNKIKRYIRVVYKYKKPVVILDVGARFVDLNTSALKMFKIKSKKIFNTTTLGDLCPETQPYKNVESIPFLTDWFHTTLNSSSGQGNVMFNYILPDKSNRWSLITLTKVEFSDITLAQLVFVGIKDPKLNKTQNIPEPLSDVPQSDFQSDSGMGKTTSLSQEESLISEMEYSLFSDESVQGVHLLLNDIKDILTESIEEEQVLKKIQSILRRLEILHSEAIKDKEKRKSTLEIRINKERKVNNQKIKTIEVKLKRRIEGQEKERELKENLVSENQKLKKISTDIKDYYTENKILLLNSVKENQQLLELFEDINQKIQNL</sequence>
<proteinExistence type="predicted"/>
<organism evidence="3 4">
    <name type="scientific">Anaeramoeba flamelloides</name>
    <dbReference type="NCBI Taxonomy" id="1746091"/>
    <lineage>
        <taxon>Eukaryota</taxon>
        <taxon>Metamonada</taxon>
        <taxon>Anaeramoebidae</taxon>
        <taxon>Anaeramoeba</taxon>
    </lineage>
</organism>
<keyword evidence="1" id="KW-0175">Coiled coil</keyword>
<evidence type="ECO:0000256" key="2">
    <source>
        <dbReference type="SAM" id="MobiDB-lite"/>
    </source>
</evidence>
<reference evidence="3" key="1">
    <citation type="submission" date="2022-08" db="EMBL/GenBank/DDBJ databases">
        <title>Novel sulphate-reducing endosymbionts in the free-living metamonad Anaeramoeba.</title>
        <authorList>
            <person name="Jerlstrom-Hultqvist J."/>
            <person name="Cepicka I."/>
            <person name="Gallot-Lavallee L."/>
            <person name="Salas-Leiva D."/>
            <person name="Curtis B.A."/>
            <person name="Zahonova K."/>
            <person name="Pipaliya S."/>
            <person name="Dacks J."/>
            <person name="Roger A.J."/>
        </authorList>
    </citation>
    <scope>NUCLEOTIDE SEQUENCE</scope>
    <source>
        <strain evidence="3">Busselton2</strain>
    </source>
</reference>
<evidence type="ECO:0008006" key="5">
    <source>
        <dbReference type="Google" id="ProtNLM"/>
    </source>
</evidence>
<comment type="caution">
    <text evidence="3">The sequence shown here is derived from an EMBL/GenBank/DDBJ whole genome shotgun (WGS) entry which is preliminary data.</text>
</comment>
<accession>A0AAV8AEH9</accession>
<dbReference type="EMBL" id="JANTQA010000010">
    <property type="protein sequence ID" value="KAJ3451331.1"/>
    <property type="molecule type" value="Genomic_DNA"/>
</dbReference>
<gene>
    <name evidence="3" type="ORF">M0812_05001</name>
</gene>
<name>A0AAV8AEH9_9EUKA</name>
<feature type="region of interest" description="Disordered" evidence="2">
    <location>
        <begin position="140"/>
        <end position="163"/>
    </location>
</feature>